<dbReference type="HOGENOM" id="CLU_1591049_0_0_6"/>
<evidence type="ECO:0000313" key="1">
    <source>
        <dbReference type="EMBL" id="ENX00522.1"/>
    </source>
</evidence>
<name>N9NCG3_9GAMM</name>
<evidence type="ECO:0000313" key="2">
    <source>
        <dbReference type="Proteomes" id="UP000013248"/>
    </source>
</evidence>
<sequence>MNKMQVLYKKVYSAKQRAAEVSSSHSAKGGWQIILDTDPIETSKILATLTLSVIELKDFSELEAEIEDEEILTQWVDEVLIAVSNAGIFRDNLKSLSSNALSALHSYSKNWSKQFETKIKKDQEKVNSILNRLRAEIDNIKESEPYRVCRRVNILRDYPDDKIKIYP</sequence>
<dbReference type="RefSeq" id="WP_005217491.1">
    <property type="nucleotide sequence ID" value="NZ_KB850089.1"/>
</dbReference>
<dbReference type="Proteomes" id="UP000013248">
    <property type="component" value="Unassembled WGS sequence"/>
</dbReference>
<proteinExistence type="predicted"/>
<reference evidence="1 2" key="1">
    <citation type="submission" date="2013-02" db="EMBL/GenBank/DDBJ databases">
        <title>The Genome Sequence of Acinetobacter sp. ANC 3862.</title>
        <authorList>
            <consortium name="The Broad Institute Genome Sequencing Platform"/>
            <consortium name="The Broad Institute Genome Sequencing Center for Infectious Disease"/>
            <person name="Cerqueira G."/>
            <person name="Feldgarden M."/>
            <person name="Courvalin P."/>
            <person name="Perichon B."/>
            <person name="Grillot-Courvalin C."/>
            <person name="Clermont D."/>
            <person name="Rocha E."/>
            <person name="Yoon E.-J."/>
            <person name="Nemec A."/>
            <person name="Walker B."/>
            <person name="Young S.K."/>
            <person name="Zeng Q."/>
            <person name="Gargeya S."/>
            <person name="Fitzgerald M."/>
            <person name="Haas B."/>
            <person name="Abouelleil A."/>
            <person name="Alvarado L."/>
            <person name="Arachchi H.M."/>
            <person name="Berlin A.M."/>
            <person name="Chapman S.B."/>
            <person name="Dewar J."/>
            <person name="Goldberg J."/>
            <person name="Griggs A."/>
            <person name="Gujja S."/>
            <person name="Hansen M."/>
            <person name="Howarth C."/>
            <person name="Imamovic A."/>
            <person name="Larimer J."/>
            <person name="McCowan C."/>
            <person name="Murphy C."/>
            <person name="Neiman D."/>
            <person name="Pearson M."/>
            <person name="Priest M."/>
            <person name="Roberts A."/>
            <person name="Saif S."/>
            <person name="Shea T."/>
            <person name="Sisk P."/>
            <person name="Sykes S."/>
            <person name="Wortman J."/>
            <person name="Nusbaum C."/>
            <person name="Birren B."/>
        </authorList>
    </citation>
    <scope>NUCLEOTIDE SEQUENCE [LARGE SCALE GENOMIC DNA]</scope>
    <source>
        <strain evidence="1 2">ANC 3862</strain>
    </source>
</reference>
<protein>
    <submittedName>
        <fullName evidence="1">Uncharacterized protein</fullName>
    </submittedName>
</protein>
<comment type="caution">
    <text evidence="1">The sequence shown here is derived from an EMBL/GenBank/DDBJ whole genome shotgun (WGS) entry which is preliminary data.</text>
</comment>
<gene>
    <name evidence="1" type="ORF">F900_02196</name>
</gene>
<dbReference type="AlphaFoldDB" id="N9NCG3"/>
<dbReference type="EMBL" id="APRP01000022">
    <property type="protein sequence ID" value="ENX00522.1"/>
    <property type="molecule type" value="Genomic_DNA"/>
</dbReference>
<accession>N9NCG3</accession>
<dbReference type="PATRIC" id="fig|1217705.3.peg.2131"/>
<dbReference type="STRING" id="1217705.F900_02196"/>
<organism evidence="1 2">
    <name type="scientific">Acinetobacter modestus</name>
    <dbReference type="NCBI Taxonomy" id="1776740"/>
    <lineage>
        <taxon>Bacteria</taxon>
        <taxon>Pseudomonadati</taxon>
        <taxon>Pseudomonadota</taxon>
        <taxon>Gammaproteobacteria</taxon>
        <taxon>Moraxellales</taxon>
        <taxon>Moraxellaceae</taxon>
        <taxon>Acinetobacter</taxon>
    </lineage>
</organism>